<gene>
    <name evidence="1" type="ORF">BOI94_07810</name>
</gene>
<dbReference type="EMBL" id="AACKRX010000016">
    <property type="protein sequence ID" value="EAL0182952.1"/>
    <property type="molecule type" value="Genomic_DNA"/>
</dbReference>
<protein>
    <recommendedName>
        <fullName evidence="2">Beta-1,4-N-acetylgalactosaminyltransferase</fullName>
    </recommendedName>
</protein>
<sequence length="55" mass="6697">MIYYPYYLKKYLAKIVCLFIPNKNIRAIIREKLLNQFMQIKLDNLNSYIPKDIVD</sequence>
<dbReference type="InterPro" id="IPR010446">
    <property type="entry name" value="GalNAc_Trfase_b"/>
</dbReference>
<reference evidence="1" key="1">
    <citation type="submission" date="2018-05" db="EMBL/GenBank/DDBJ databases">
        <authorList>
            <consortium name="PulseNet: The National Subtyping Network for Foodborne Disease Surveillance"/>
            <person name="Tarr C.L."/>
            <person name="Trees E."/>
            <person name="Katz L.S."/>
            <person name="Carleton-Romer H.A."/>
            <person name="Stroika S."/>
            <person name="Kucerova Z."/>
            <person name="Roache K.F."/>
            <person name="Sabol A.L."/>
            <person name="Besser J."/>
            <person name="Gerner-Smidt P."/>
        </authorList>
    </citation>
    <scope>NUCLEOTIDE SEQUENCE</scope>
    <source>
        <strain evidence="1">PNUSAC001038</strain>
    </source>
</reference>
<organism evidence="1">
    <name type="scientific">Campylobacter jejuni</name>
    <dbReference type="NCBI Taxonomy" id="197"/>
    <lineage>
        <taxon>Bacteria</taxon>
        <taxon>Pseudomonadati</taxon>
        <taxon>Campylobacterota</taxon>
        <taxon>Epsilonproteobacteria</taxon>
        <taxon>Campylobacterales</taxon>
        <taxon>Campylobacteraceae</taxon>
        <taxon>Campylobacter</taxon>
    </lineage>
</organism>
<dbReference type="Pfam" id="PF06306">
    <property type="entry name" value="CgtA"/>
    <property type="match status" value="1"/>
</dbReference>
<name>A0A5T1IAT3_CAMJU</name>
<proteinExistence type="predicted"/>
<accession>A0A5T1IAT3</accession>
<dbReference type="AlphaFoldDB" id="A0A5T1IAT3"/>
<feature type="non-terminal residue" evidence="1">
    <location>
        <position position="55"/>
    </location>
</feature>
<evidence type="ECO:0000313" key="1">
    <source>
        <dbReference type="EMBL" id="EAL0182952.1"/>
    </source>
</evidence>
<evidence type="ECO:0008006" key="2">
    <source>
        <dbReference type="Google" id="ProtNLM"/>
    </source>
</evidence>
<comment type="caution">
    <text evidence="1">The sequence shown here is derived from an EMBL/GenBank/DDBJ whole genome shotgun (WGS) entry which is preliminary data.</text>
</comment>